<dbReference type="RefSeq" id="WP_156683234.1">
    <property type="nucleotide sequence ID" value="NZ_CABWIB010000001.1"/>
</dbReference>
<dbReference type="PANTHER" id="PTHR43158:SF1">
    <property type="entry name" value="ABC TRANSPORTER, ATP-BINDING PROTEIN"/>
    <property type="match status" value="1"/>
</dbReference>
<name>A0A6I8MCL5_9FUSO</name>
<dbReference type="GO" id="GO:0005524">
    <property type="term" value="F:ATP binding"/>
    <property type="evidence" value="ECO:0007669"/>
    <property type="project" value="UniProtKB-KW"/>
</dbReference>
<dbReference type="GO" id="GO:0016887">
    <property type="term" value="F:ATP hydrolysis activity"/>
    <property type="evidence" value="ECO:0007669"/>
    <property type="project" value="InterPro"/>
</dbReference>
<dbReference type="SUPFAM" id="SSF52540">
    <property type="entry name" value="P-loop containing nucleoside triphosphate hydrolases"/>
    <property type="match status" value="1"/>
</dbReference>
<dbReference type="CDD" id="cd03230">
    <property type="entry name" value="ABC_DR_subfamily_A"/>
    <property type="match status" value="1"/>
</dbReference>
<protein>
    <recommendedName>
        <fullName evidence="3">ABC transporter domain-containing protein</fullName>
    </recommendedName>
</protein>
<keyword evidence="1" id="KW-0547">Nucleotide-binding</keyword>
<evidence type="ECO:0000259" key="3">
    <source>
        <dbReference type="PROSITE" id="PS50893"/>
    </source>
</evidence>
<dbReference type="InterPro" id="IPR027417">
    <property type="entry name" value="P-loop_NTPase"/>
</dbReference>
<feature type="domain" description="ABC transporter" evidence="3">
    <location>
        <begin position="3"/>
        <end position="226"/>
    </location>
</feature>
<dbReference type="InterPro" id="IPR003439">
    <property type="entry name" value="ABC_transporter-like_ATP-bd"/>
</dbReference>
<sequence>MLLEIKNLNKKIKSKQILDNVKLELEEGVILGLLGPNGSGKTSLMKILVHLNSYNSGEIKLDGKDISILSNKDISYLPDVNFLDDSIKVSSAIEQFKYFYKDNFNEEKANKLLLELEIDKNAKIKNLSKGMIEKLNLILILSRVAKLYILDEPIAGVDVITRKQILNLIIENIDEKSSVIITTHLIKDIEQIFDQVVFIKDGKLSNKYDVESIRLDDSISVEDLYIKEFGGIKNV</sequence>
<organism evidence="4 5">
    <name type="scientific">Oceanivirga miroungae</name>
    <dbReference type="NCBI Taxonomy" id="1130046"/>
    <lineage>
        <taxon>Bacteria</taxon>
        <taxon>Fusobacteriati</taxon>
        <taxon>Fusobacteriota</taxon>
        <taxon>Fusobacteriia</taxon>
        <taxon>Fusobacteriales</taxon>
        <taxon>Leptotrichiaceae</taxon>
        <taxon>Oceanivirga</taxon>
    </lineage>
</organism>
<gene>
    <name evidence="4" type="ORF">OMES3154_00505</name>
</gene>
<dbReference type="PANTHER" id="PTHR43158">
    <property type="entry name" value="SKFA PEPTIDE EXPORT ATP-BINDING PROTEIN SKFE"/>
    <property type="match status" value="1"/>
</dbReference>
<evidence type="ECO:0000313" key="4">
    <source>
        <dbReference type="EMBL" id="VWL85222.1"/>
    </source>
</evidence>
<dbReference type="Proteomes" id="UP000419017">
    <property type="component" value="Unassembled WGS sequence"/>
</dbReference>
<dbReference type="Pfam" id="PF00005">
    <property type="entry name" value="ABC_tran"/>
    <property type="match status" value="1"/>
</dbReference>
<evidence type="ECO:0000256" key="1">
    <source>
        <dbReference type="ARBA" id="ARBA00022741"/>
    </source>
</evidence>
<dbReference type="PROSITE" id="PS50893">
    <property type="entry name" value="ABC_TRANSPORTER_2"/>
    <property type="match status" value="1"/>
</dbReference>
<dbReference type="EMBL" id="CABWIB010000001">
    <property type="protein sequence ID" value="VWL85222.1"/>
    <property type="molecule type" value="Genomic_DNA"/>
</dbReference>
<dbReference type="InterPro" id="IPR003593">
    <property type="entry name" value="AAA+_ATPase"/>
</dbReference>
<keyword evidence="2" id="KW-0067">ATP-binding</keyword>
<proteinExistence type="predicted"/>
<dbReference type="AlphaFoldDB" id="A0A6I8MCL5"/>
<reference evidence="4 5" key="1">
    <citation type="submission" date="2019-10" db="EMBL/GenBank/DDBJ databases">
        <authorList>
            <person name="Blom J."/>
        </authorList>
    </citation>
    <scope>NUCLEOTIDE SEQUENCE [LARGE SCALE GENOMIC DNA]</scope>
    <source>
        <strain evidence="4 5">ES3154-GLU</strain>
    </source>
</reference>
<evidence type="ECO:0000256" key="2">
    <source>
        <dbReference type="ARBA" id="ARBA00022840"/>
    </source>
</evidence>
<dbReference type="SMART" id="SM00382">
    <property type="entry name" value="AAA"/>
    <property type="match status" value="1"/>
</dbReference>
<accession>A0A6I8MCL5</accession>
<evidence type="ECO:0000313" key="5">
    <source>
        <dbReference type="Proteomes" id="UP000419017"/>
    </source>
</evidence>
<dbReference type="Gene3D" id="3.40.50.300">
    <property type="entry name" value="P-loop containing nucleotide triphosphate hydrolases"/>
    <property type="match status" value="1"/>
</dbReference>
<keyword evidence="5" id="KW-1185">Reference proteome</keyword>